<accession>A0A2I0T6I7</accession>
<dbReference type="AlphaFoldDB" id="A0A2I0T6I7"/>
<sequence>MPKRLCDAYNKFRLVLLGNPKLGVHRKTEASDSSCAESRDYYCCSEVATAAVALHGAKAAPALSRPTSTFRGLQFTRHGG</sequence>
<protein>
    <submittedName>
        <fullName evidence="1">Uncharacterized protein</fullName>
    </submittedName>
</protein>
<reference evidence="2" key="2">
    <citation type="submission" date="2017-12" db="EMBL/GenBank/DDBJ databases">
        <title>Genome sequence of the Bar-tailed Godwit (Limosa lapponica baueri).</title>
        <authorList>
            <person name="Lima N.C.B."/>
            <person name="Parody-Merino A.M."/>
            <person name="Battley P.F."/>
            <person name="Fidler A.E."/>
            <person name="Prosdocimi F."/>
        </authorList>
    </citation>
    <scope>NUCLEOTIDE SEQUENCE [LARGE SCALE GENOMIC DNA]</scope>
</reference>
<dbReference type="EMBL" id="KZ517240">
    <property type="protein sequence ID" value="PKU29390.1"/>
    <property type="molecule type" value="Genomic_DNA"/>
</dbReference>
<keyword evidence="2" id="KW-1185">Reference proteome</keyword>
<dbReference type="Proteomes" id="UP000233556">
    <property type="component" value="Unassembled WGS sequence"/>
</dbReference>
<reference evidence="2" key="1">
    <citation type="submission" date="2017-11" db="EMBL/GenBank/DDBJ databases">
        <authorList>
            <person name="Lima N.C."/>
            <person name="Parody-Merino A.M."/>
            <person name="Battley P.F."/>
            <person name="Fidler A.E."/>
            <person name="Prosdocimi F."/>
        </authorList>
    </citation>
    <scope>NUCLEOTIDE SEQUENCE [LARGE SCALE GENOMIC DNA]</scope>
</reference>
<organism evidence="1 2">
    <name type="scientific">Limosa lapponica baueri</name>
    <dbReference type="NCBI Taxonomy" id="1758121"/>
    <lineage>
        <taxon>Eukaryota</taxon>
        <taxon>Metazoa</taxon>
        <taxon>Chordata</taxon>
        <taxon>Craniata</taxon>
        <taxon>Vertebrata</taxon>
        <taxon>Euteleostomi</taxon>
        <taxon>Archelosauria</taxon>
        <taxon>Archosauria</taxon>
        <taxon>Dinosauria</taxon>
        <taxon>Saurischia</taxon>
        <taxon>Theropoda</taxon>
        <taxon>Coelurosauria</taxon>
        <taxon>Aves</taxon>
        <taxon>Neognathae</taxon>
        <taxon>Neoaves</taxon>
        <taxon>Charadriiformes</taxon>
        <taxon>Scolopacidae</taxon>
        <taxon>Limosa</taxon>
    </lineage>
</organism>
<gene>
    <name evidence="1" type="ORF">llap_20307</name>
</gene>
<evidence type="ECO:0000313" key="1">
    <source>
        <dbReference type="EMBL" id="PKU29390.1"/>
    </source>
</evidence>
<proteinExistence type="predicted"/>
<evidence type="ECO:0000313" key="2">
    <source>
        <dbReference type="Proteomes" id="UP000233556"/>
    </source>
</evidence>
<name>A0A2I0T6I7_LIMLA</name>